<feature type="domain" description="Ig-like" evidence="11">
    <location>
        <begin position="120"/>
        <end position="215"/>
    </location>
</feature>
<keyword evidence="12" id="KW-1185">Reference proteome</keyword>
<evidence type="ECO:0000256" key="9">
    <source>
        <dbReference type="SAM" id="MobiDB-lite"/>
    </source>
</evidence>
<dbReference type="GO" id="GO:0005886">
    <property type="term" value="C:plasma membrane"/>
    <property type="evidence" value="ECO:0007669"/>
    <property type="project" value="UniProtKB-SubCell"/>
</dbReference>
<dbReference type="Proteomes" id="UP000887566">
    <property type="component" value="Unplaced"/>
</dbReference>
<evidence type="ECO:0000256" key="4">
    <source>
        <dbReference type="ARBA" id="ARBA00022737"/>
    </source>
</evidence>
<evidence type="ECO:0000259" key="11">
    <source>
        <dbReference type="PROSITE" id="PS50835"/>
    </source>
</evidence>
<keyword evidence="7" id="KW-0325">Glycoprotein</keyword>
<dbReference type="FunFam" id="2.60.40.10:FF:000032">
    <property type="entry name" value="palladin isoform X1"/>
    <property type="match status" value="1"/>
</dbReference>
<dbReference type="PANTHER" id="PTHR12231:SF253">
    <property type="entry name" value="DPR-INTERACTING PROTEIN ETA, ISOFORM B-RELATED"/>
    <property type="match status" value="1"/>
</dbReference>
<dbReference type="SMART" id="SM00408">
    <property type="entry name" value="IGc2"/>
    <property type="match status" value="3"/>
</dbReference>
<keyword evidence="6" id="KW-1015">Disulfide bond</keyword>
<keyword evidence="2" id="KW-1003">Cell membrane</keyword>
<dbReference type="Pfam" id="PF13927">
    <property type="entry name" value="Ig_3"/>
    <property type="match status" value="2"/>
</dbReference>
<dbReference type="GO" id="GO:0043005">
    <property type="term" value="C:neuron projection"/>
    <property type="evidence" value="ECO:0007669"/>
    <property type="project" value="TreeGrafter"/>
</dbReference>
<dbReference type="Pfam" id="PF07686">
    <property type="entry name" value="V-set"/>
    <property type="match status" value="1"/>
</dbReference>
<dbReference type="Gene3D" id="2.60.40.10">
    <property type="entry name" value="Immunoglobulins"/>
    <property type="match status" value="3"/>
</dbReference>
<dbReference type="SMART" id="SM00409">
    <property type="entry name" value="IG"/>
    <property type="match status" value="3"/>
</dbReference>
<proteinExistence type="predicted"/>
<reference evidence="13" key="1">
    <citation type="submission" date="2022-11" db="UniProtKB">
        <authorList>
            <consortium name="WormBaseParasite"/>
        </authorList>
    </citation>
    <scope>IDENTIFICATION</scope>
</reference>
<comment type="subcellular location">
    <subcellularLocation>
        <location evidence="1">Cell membrane</location>
    </subcellularLocation>
</comment>
<evidence type="ECO:0000256" key="3">
    <source>
        <dbReference type="ARBA" id="ARBA00022729"/>
    </source>
</evidence>
<evidence type="ECO:0000256" key="1">
    <source>
        <dbReference type="ARBA" id="ARBA00004236"/>
    </source>
</evidence>
<keyword evidence="3 10" id="KW-0732">Signal</keyword>
<dbReference type="FunFam" id="2.60.40.10:FF:000328">
    <property type="entry name" value="CLUMA_CG000981, isoform A"/>
    <property type="match status" value="1"/>
</dbReference>
<dbReference type="PANTHER" id="PTHR12231">
    <property type="entry name" value="CTX-RELATED TYPE I TRANSMEMBRANE PROTEIN"/>
    <property type="match status" value="1"/>
</dbReference>
<evidence type="ECO:0000256" key="8">
    <source>
        <dbReference type="ARBA" id="ARBA00023319"/>
    </source>
</evidence>
<keyword evidence="8" id="KW-0393">Immunoglobulin domain</keyword>
<evidence type="ECO:0000256" key="6">
    <source>
        <dbReference type="ARBA" id="ARBA00023157"/>
    </source>
</evidence>
<protein>
    <submittedName>
        <fullName evidence="13">Ig-like domain-containing protein</fullName>
    </submittedName>
</protein>
<dbReference type="InterPro" id="IPR013106">
    <property type="entry name" value="Ig_V-set"/>
</dbReference>
<dbReference type="PROSITE" id="PS50835">
    <property type="entry name" value="IG_LIKE"/>
    <property type="match status" value="3"/>
</dbReference>
<feature type="domain" description="Ig-like" evidence="11">
    <location>
        <begin position="225"/>
        <end position="319"/>
    </location>
</feature>
<evidence type="ECO:0000313" key="13">
    <source>
        <dbReference type="WBParaSite" id="PSAMB.scaffold154size71539.g2754.t3"/>
    </source>
</evidence>
<organism evidence="12 13">
    <name type="scientific">Plectus sambesii</name>
    <dbReference type="NCBI Taxonomy" id="2011161"/>
    <lineage>
        <taxon>Eukaryota</taxon>
        <taxon>Metazoa</taxon>
        <taxon>Ecdysozoa</taxon>
        <taxon>Nematoda</taxon>
        <taxon>Chromadorea</taxon>
        <taxon>Plectida</taxon>
        <taxon>Plectina</taxon>
        <taxon>Plectoidea</taxon>
        <taxon>Plectidae</taxon>
        <taxon>Plectus</taxon>
    </lineage>
</organism>
<feature type="signal peptide" evidence="10">
    <location>
        <begin position="1"/>
        <end position="27"/>
    </location>
</feature>
<keyword evidence="5" id="KW-0472">Membrane</keyword>
<dbReference type="InterPro" id="IPR003598">
    <property type="entry name" value="Ig_sub2"/>
</dbReference>
<dbReference type="InterPro" id="IPR003599">
    <property type="entry name" value="Ig_sub"/>
</dbReference>
<evidence type="ECO:0000256" key="7">
    <source>
        <dbReference type="ARBA" id="ARBA00023180"/>
    </source>
</evidence>
<feature type="domain" description="Ig-like" evidence="11">
    <location>
        <begin position="322"/>
        <end position="414"/>
    </location>
</feature>
<dbReference type="AlphaFoldDB" id="A0A914V5V6"/>
<keyword evidence="4" id="KW-0677">Repeat</keyword>
<feature type="chain" id="PRO_5036896760" evidence="10">
    <location>
        <begin position="28"/>
        <end position="543"/>
    </location>
</feature>
<sequence>MPSSTLLPTGLIPLLIVLLSRQAWKLALDVRRHQLVAVWWRRRGQIESSVKHAPRCAPFPDRPSGALVLNVAVGCPPVASQLPLRRSNSAIMPETLLPSVLTLPTMLCHIFDACSRFPGPLFVEPYMENITAVKGTDVLFTCRVANLGRNMVAFLRADDPPRLIAYDEKVFRQRHKYEVHPRVNNDHWVLKIKNVHERDIGGYMCQVNTEPMIVQVGYLTLQVPPQVDRNTASAVEVREGHNVTLACNAFGNPTPTVIWRRQDRGNMKIDGATGYGVSVSNGSELTLTKVSRLQMTEYVCVASNGILPDESWTVKLHITFPPTVTPQAVQVSAANGGFAILACNADAWPRPQFHWEKDGRTLPHIRSKYESHEEVGDSYGSVAKLKVSQLGYEDFGTYACVATNEQGSHSAVIDLVESIASDNRLPAVVLAEGSGDDNDLLAEPSEGEDDEDDEDSERRVIVDARTMRPPQISNEIAADEGVGHPVVDDSITRTNVLPSKDESSAAVSQRLLMNRAIIPLLLPALTLLYALSSSSSLQLNMRP</sequence>
<feature type="region of interest" description="Disordered" evidence="9">
    <location>
        <begin position="433"/>
        <end position="457"/>
    </location>
</feature>
<dbReference type="SUPFAM" id="SSF48726">
    <property type="entry name" value="Immunoglobulin"/>
    <property type="match status" value="3"/>
</dbReference>
<evidence type="ECO:0000256" key="5">
    <source>
        <dbReference type="ARBA" id="ARBA00023136"/>
    </source>
</evidence>
<name>A0A914V5V6_9BILA</name>
<dbReference type="InterPro" id="IPR007110">
    <property type="entry name" value="Ig-like_dom"/>
</dbReference>
<evidence type="ECO:0000256" key="2">
    <source>
        <dbReference type="ARBA" id="ARBA00022475"/>
    </source>
</evidence>
<dbReference type="InterPro" id="IPR051170">
    <property type="entry name" value="Neural/epithelial_adhesion"/>
</dbReference>
<dbReference type="InterPro" id="IPR036179">
    <property type="entry name" value="Ig-like_dom_sf"/>
</dbReference>
<dbReference type="WBParaSite" id="PSAMB.scaffold154size71539.g2754.t3">
    <property type="protein sequence ID" value="PSAMB.scaffold154size71539.g2754.t3"/>
    <property type="gene ID" value="PSAMB.scaffold154size71539.g2754"/>
</dbReference>
<evidence type="ECO:0000313" key="12">
    <source>
        <dbReference type="Proteomes" id="UP000887566"/>
    </source>
</evidence>
<evidence type="ECO:0000256" key="10">
    <source>
        <dbReference type="SAM" id="SignalP"/>
    </source>
</evidence>
<feature type="compositionally biased region" description="Acidic residues" evidence="9">
    <location>
        <begin position="434"/>
        <end position="455"/>
    </location>
</feature>
<dbReference type="InterPro" id="IPR013783">
    <property type="entry name" value="Ig-like_fold"/>
</dbReference>
<accession>A0A914V5V6</accession>